<dbReference type="GeneID" id="27717139"/>
<keyword evidence="3" id="KW-0285">Flavoprotein</keyword>
<proteinExistence type="inferred from homology"/>
<dbReference type="PANTHER" id="PTHR42973">
    <property type="entry name" value="BINDING OXIDOREDUCTASE, PUTATIVE (AFU_ORTHOLOGUE AFUA_1G17690)-RELATED"/>
    <property type="match status" value="1"/>
</dbReference>
<evidence type="ECO:0000256" key="1">
    <source>
        <dbReference type="ARBA" id="ARBA00001974"/>
    </source>
</evidence>
<comment type="similarity">
    <text evidence="2">Belongs to the oxygen-dependent FAD-linked oxidoreductase family.</text>
</comment>
<dbReference type="Gene3D" id="3.30.465.10">
    <property type="match status" value="1"/>
</dbReference>
<sequence>MASQLVLPFSMAWAAMMGALAPRGICRYIPGDAGWPNATDWDALNATVGGRLIKNVPVAAVCHTAGTFAAYDKEACEKLARDWRDASAETLFPQPGEMWHPYFQNQSCTPFTAPEVPCELGNRPVYSINVTGVADVQAGLKFATEKNVRLSVMNTGLDYLGKSSGQGSLGLWVYNLKTQEIIPEYTSPSYSGPALRMGAGVISGETNELLARAGYRADLASCGLTGVVGGYLQGGGQGQLISAHGMPADNVLEWEVVTPTGEHVSASPEQNPDLYWALTGGGGGTYGVVLSVVIKVFRDGPIAGGQLMVQSENSEAIWDAARTWIEHLPRHVDGTRNLFHFGITKTIFWVFAFIMPDQDTTAIDALLRPFLPELDRLGLGYELTTVNYTNYLDAYLSTYGPLPYGAICPKWPIISSRLIPRSVLADTAQRNALVDFFQDVARDGKWFWGCSFFDVNDKAGSPRGPHPPNSIHPAWRDAGAYCNPQPELSGGYHWEEPEIDEALRKKLVTEFIPRNEALTPNSCHVNELDPTYQGDWKDALYGPNYARLLHIKHRYDPNYIMYGQWAVGSDEFTVDGDGRLCKI</sequence>
<dbReference type="InterPro" id="IPR036318">
    <property type="entry name" value="FAD-bd_PCMH-like_sf"/>
</dbReference>
<gene>
    <name evidence="8" type="ORF">Z520_11393</name>
</gene>
<dbReference type="InterPro" id="IPR006094">
    <property type="entry name" value="Oxid_FAD_bind_N"/>
</dbReference>
<dbReference type="Proteomes" id="UP000053411">
    <property type="component" value="Unassembled WGS sequence"/>
</dbReference>
<dbReference type="InterPro" id="IPR050416">
    <property type="entry name" value="FAD-linked_Oxidoreductase"/>
</dbReference>
<evidence type="ECO:0000256" key="5">
    <source>
        <dbReference type="ARBA" id="ARBA00023002"/>
    </source>
</evidence>
<dbReference type="InterPro" id="IPR012951">
    <property type="entry name" value="BBE"/>
</dbReference>
<dbReference type="SUPFAM" id="SSF56176">
    <property type="entry name" value="FAD-binding/transporter-associated domain-like"/>
    <property type="match status" value="1"/>
</dbReference>
<organism evidence="8 9">
    <name type="scientific">Fonsecaea multimorphosa CBS 102226</name>
    <dbReference type="NCBI Taxonomy" id="1442371"/>
    <lineage>
        <taxon>Eukaryota</taxon>
        <taxon>Fungi</taxon>
        <taxon>Dikarya</taxon>
        <taxon>Ascomycota</taxon>
        <taxon>Pezizomycotina</taxon>
        <taxon>Eurotiomycetes</taxon>
        <taxon>Chaetothyriomycetidae</taxon>
        <taxon>Chaetothyriales</taxon>
        <taxon>Herpotrichiellaceae</taxon>
        <taxon>Fonsecaea</taxon>
    </lineage>
</organism>
<evidence type="ECO:0000256" key="3">
    <source>
        <dbReference type="ARBA" id="ARBA00022630"/>
    </source>
</evidence>
<dbReference type="VEuPathDB" id="FungiDB:Z520_11393"/>
<dbReference type="Gene3D" id="3.40.462.20">
    <property type="match status" value="1"/>
</dbReference>
<dbReference type="AlphaFoldDB" id="A0A0D2JIG4"/>
<dbReference type="EMBL" id="KN848099">
    <property type="protein sequence ID" value="KIX92917.1"/>
    <property type="molecule type" value="Genomic_DNA"/>
</dbReference>
<evidence type="ECO:0000313" key="8">
    <source>
        <dbReference type="EMBL" id="KIX92917.1"/>
    </source>
</evidence>
<evidence type="ECO:0000256" key="6">
    <source>
        <dbReference type="SAM" id="SignalP"/>
    </source>
</evidence>
<dbReference type="Pfam" id="PF01565">
    <property type="entry name" value="FAD_binding_4"/>
    <property type="match status" value="1"/>
</dbReference>
<name>A0A0D2JIG4_9EURO</name>
<evidence type="ECO:0000259" key="7">
    <source>
        <dbReference type="PROSITE" id="PS51387"/>
    </source>
</evidence>
<keyword evidence="5" id="KW-0560">Oxidoreductase</keyword>
<feature type="domain" description="FAD-binding PCMH-type" evidence="7">
    <location>
        <begin position="120"/>
        <end position="299"/>
    </location>
</feature>
<reference evidence="8 9" key="1">
    <citation type="submission" date="2015-01" db="EMBL/GenBank/DDBJ databases">
        <title>The Genome Sequence of Fonsecaea multimorphosa CBS 102226.</title>
        <authorList>
            <consortium name="The Broad Institute Genomics Platform"/>
            <person name="Cuomo C."/>
            <person name="de Hoog S."/>
            <person name="Gorbushina A."/>
            <person name="Stielow B."/>
            <person name="Teixiera M."/>
            <person name="Abouelleil A."/>
            <person name="Chapman S.B."/>
            <person name="Priest M."/>
            <person name="Young S.K."/>
            <person name="Wortman J."/>
            <person name="Nusbaum C."/>
            <person name="Birren B."/>
        </authorList>
    </citation>
    <scope>NUCLEOTIDE SEQUENCE [LARGE SCALE GENOMIC DNA]</scope>
    <source>
        <strain evidence="8 9">CBS 102226</strain>
    </source>
</reference>
<keyword evidence="9" id="KW-1185">Reference proteome</keyword>
<protein>
    <recommendedName>
        <fullName evidence="7">FAD-binding PCMH-type domain-containing protein</fullName>
    </recommendedName>
</protein>
<dbReference type="STRING" id="1442371.A0A0D2JIG4"/>
<dbReference type="InterPro" id="IPR016166">
    <property type="entry name" value="FAD-bd_PCMH"/>
</dbReference>
<dbReference type="Pfam" id="PF08031">
    <property type="entry name" value="BBE"/>
    <property type="match status" value="1"/>
</dbReference>
<keyword evidence="4" id="KW-0274">FAD</keyword>
<accession>A0A0D2JIG4</accession>
<evidence type="ECO:0000256" key="4">
    <source>
        <dbReference type="ARBA" id="ARBA00022827"/>
    </source>
</evidence>
<dbReference type="GO" id="GO:0016491">
    <property type="term" value="F:oxidoreductase activity"/>
    <property type="evidence" value="ECO:0007669"/>
    <property type="project" value="UniProtKB-KW"/>
</dbReference>
<dbReference type="GO" id="GO:0071949">
    <property type="term" value="F:FAD binding"/>
    <property type="evidence" value="ECO:0007669"/>
    <property type="project" value="InterPro"/>
</dbReference>
<evidence type="ECO:0000256" key="2">
    <source>
        <dbReference type="ARBA" id="ARBA00005466"/>
    </source>
</evidence>
<dbReference type="PANTHER" id="PTHR42973:SF39">
    <property type="entry name" value="FAD-BINDING PCMH-TYPE DOMAIN-CONTAINING PROTEIN"/>
    <property type="match status" value="1"/>
</dbReference>
<dbReference type="InterPro" id="IPR016169">
    <property type="entry name" value="FAD-bd_PCMH_sub2"/>
</dbReference>
<dbReference type="OrthoDB" id="9983560at2759"/>
<dbReference type="RefSeq" id="XP_016627040.1">
    <property type="nucleotide sequence ID" value="XM_016781882.1"/>
</dbReference>
<dbReference type="PROSITE" id="PS51387">
    <property type="entry name" value="FAD_PCMH"/>
    <property type="match status" value="1"/>
</dbReference>
<comment type="cofactor">
    <cofactor evidence="1">
        <name>FAD</name>
        <dbReference type="ChEBI" id="CHEBI:57692"/>
    </cofactor>
</comment>
<feature type="chain" id="PRO_5002244969" description="FAD-binding PCMH-type domain-containing protein" evidence="6">
    <location>
        <begin position="27"/>
        <end position="583"/>
    </location>
</feature>
<evidence type="ECO:0000313" key="9">
    <source>
        <dbReference type="Proteomes" id="UP000053411"/>
    </source>
</evidence>
<keyword evidence="6" id="KW-0732">Signal</keyword>
<feature type="signal peptide" evidence="6">
    <location>
        <begin position="1"/>
        <end position="26"/>
    </location>
</feature>